<gene>
    <name evidence="10" type="ORF">GGQ57_003481</name>
</gene>
<evidence type="ECO:0000256" key="1">
    <source>
        <dbReference type="ARBA" id="ARBA00004651"/>
    </source>
</evidence>
<evidence type="ECO:0000256" key="3">
    <source>
        <dbReference type="ARBA" id="ARBA00022692"/>
    </source>
</evidence>
<dbReference type="Pfam" id="PF12704">
    <property type="entry name" value="MacB_PCD"/>
    <property type="match status" value="1"/>
</dbReference>
<accession>A0ABR6KPY1</accession>
<sequence>MIQHLFKLIWKQRRQNAWIAAELFLVFMLLWYIMDYFITIGYTASIENAYHIEDTYQVQLATVPASSPKYIHYEEGEQIAAEQYLSIIERIRQYPQVEAVCLSNMSVPYCPSYRNLPMGPDTTSLKNCQYLQVTPSYFEVFRIEPLNGGEPSSLKDVLTEKSIVISRLMAEKVFPKEQNPKGKSVLCGGNDEFYQIGGVCGAVKRDDYSREERANYFLLSNSDIVDWGEMALADLEISIRVKPGLNKHNFIENFQKDMREQLNTGNFVLYKVSSFEDLRDTLYLTNGVTDAIRYRIAFMAFLIFNIFLGIIGTFWFRNEYRKPEIGLRIAIGSTRRQILQMMIGEGWLLVSLVGIPAAIICINIAKMEFIGTNIMPVTFFRIFASLISTYLIMVVFITLGAWYPAYLSSRIAPADTLRSE</sequence>
<dbReference type="InterPro" id="IPR050250">
    <property type="entry name" value="Macrolide_Exporter_MacB"/>
</dbReference>
<feature type="domain" description="MacB-like periplasmic core" evidence="9">
    <location>
        <begin position="52"/>
        <end position="204"/>
    </location>
</feature>
<feature type="domain" description="ABC3 transporter permease C-terminal" evidence="8">
    <location>
        <begin position="297"/>
        <end position="413"/>
    </location>
</feature>
<name>A0ABR6KPY1_9BACT</name>
<feature type="transmembrane region" description="Helical" evidence="7">
    <location>
        <begin position="346"/>
        <end position="365"/>
    </location>
</feature>
<evidence type="ECO:0000313" key="10">
    <source>
        <dbReference type="EMBL" id="MBB4623565.1"/>
    </source>
</evidence>
<keyword evidence="5 7" id="KW-0472">Membrane</keyword>
<feature type="transmembrane region" description="Helical" evidence="7">
    <location>
        <begin position="377"/>
        <end position="403"/>
    </location>
</feature>
<dbReference type="InterPro" id="IPR025857">
    <property type="entry name" value="MacB_PCD"/>
</dbReference>
<dbReference type="PANTHER" id="PTHR30572:SF4">
    <property type="entry name" value="ABC TRANSPORTER PERMEASE YTRF"/>
    <property type="match status" value="1"/>
</dbReference>
<proteinExistence type="inferred from homology"/>
<reference evidence="10 11" key="1">
    <citation type="submission" date="2020-08" db="EMBL/GenBank/DDBJ databases">
        <title>Genomic Encyclopedia of Type Strains, Phase IV (KMG-IV): sequencing the most valuable type-strain genomes for metagenomic binning, comparative biology and taxonomic classification.</title>
        <authorList>
            <person name="Goeker M."/>
        </authorList>
    </citation>
    <scope>NUCLEOTIDE SEQUENCE [LARGE SCALE GENOMIC DNA]</scope>
    <source>
        <strain evidence="10 11">DSM 102983</strain>
    </source>
</reference>
<evidence type="ECO:0000256" key="7">
    <source>
        <dbReference type="SAM" id="Phobius"/>
    </source>
</evidence>
<dbReference type="PANTHER" id="PTHR30572">
    <property type="entry name" value="MEMBRANE COMPONENT OF TRANSPORTER-RELATED"/>
    <property type="match status" value="1"/>
</dbReference>
<keyword evidence="2" id="KW-1003">Cell membrane</keyword>
<protein>
    <submittedName>
        <fullName evidence="10">ABC transport system permease protein</fullName>
    </submittedName>
</protein>
<evidence type="ECO:0000313" key="11">
    <source>
        <dbReference type="Proteomes" id="UP000533637"/>
    </source>
</evidence>
<dbReference type="EMBL" id="JACHOC010000007">
    <property type="protein sequence ID" value="MBB4623565.1"/>
    <property type="molecule type" value="Genomic_DNA"/>
</dbReference>
<comment type="caution">
    <text evidence="10">The sequence shown here is derived from an EMBL/GenBank/DDBJ whole genome shotgun (WGS) entry which is preliminary data.</text>
</comment>
<evidence type="ECO:0000259" key="8">
    <source>
        <dbReference type="Pfam" id="PF02687"/>
    </source>
</evidence>
<dbReference type="InterPro" id="IPR003838">
    <property type="entry name" value="ABC3_permease_C"/>
</dbReference>
<organism evidence="10 11">
    <name type="scientific">Parabacteroides faecis</name>
    <dbReference type="NCBI Taxonomy" id="1217282"/>
    <lineage>
        <taxon>Bacteria</taxon>
        <taxon>Pseudomonadati</taxon>
        <taxon>Bacteroidota</taxon>
        <taxon>Bacteroidia</taxon>
        <taxon>Bacteroidales</taxon>
        <taxon>Tannerellaceae</taxon>
        <taxon>Parabacteroides</taxon>
    </lineage>
</organism>
<dbReference type="Proteomes" id="UP000533637">
    <property type="component" value="Unassembled WGS sequence"/>
</dbReference>
<evidence type="ECO:0000256" key="5">
    <source>
        <dbReference type="ARBA" id="ARBA00023136"/>
    </source>
</evidence>
<comment type="subcellular location">
    <subcellularLocation>
        <location evidence="1">Cell membrane</location>
        <topology evidence="1">Multi-pass membrane protein</topology>
    </subcellularLocation>
</comment>
<comment type="similarity">
    <text evidence="6">Belongs to the ABC-4 integral membrane protein family.</text>
</comment>
<feature type="transmembrane region" description="Helical" evidence="7">
    <location>
        <begin position="296"/>
        <end position="316"/>
    </location>
</feature>
<evidence type="ECO:0000259" key="9">
    <source>
        <dbReference type="Pfam" id="PF12704"/>
    </source>
</evidence>
<feature type="transmembrane region" description="Helical" evidence="7">
    <location>
        <begin position="16"/>
        <end position="34"/>
    </location>
</feature>
<keyword evidence="11" id="KW-1185">Reference proteome</keyword>
<evidence type="ECO:0000256" key="6">
    <source>
        <dbReference type="ARBA" id="ARBA00038076"/>
    </source>
</evidence>
<evidence type="ECO:0000256" key="4">
    <source>
        <dbReference type="ARBA" id="ARBA00022989"/>
    </source>
</evidence>
<keyword evidence="4 7" id="KW-1133">Transmembrane helix</keyword>
<evidence type="ECO:0000256" key="2">
    <source>
        <dbReference type="ARBA" id="ARBA00022475"/>
    </source>
</evidence>
<keyword evidence="3 7" id="KW-0812">Transmembrane</keyword>
<dbReference type="Pfam" id="PF02687">
    <property type="entry name" value="FtsX"/>
    <property type="match status" value="1"/>
</dbReference>
<dbReference type="RefSeq" id="WP_183671610.1">
    <property type="nucleotide sequence ID" value="NZ_BMPB01000008.1"/>
</dbReference>